<gene>
    <name evidence="2" type="ORF">SAMN04489716_8214</name>
</gene>
<dbReference type="RefSeq" id="WP_092553913.1">
    <property type="nucleotide sequence ID" value="NZ_BOMJ01000024.1"/>
</dbReference>
<dbReference type="Proteomes" id="UP000198688">
    <property type="component" value="Chromosome I"/>
</dbReference>
<dbReference type="Pfam" id="PF11292">
    <property type="entry name" value="DUF3093"/>
    <property type="match status" value="1"/>
</dbReference>
<keyword evidence="3" id="KW-1185">Reference proteome</keyword>
<dbReference type="EMBL" id="LT629758">
    <property type="protein sequence ID" value="SDT78062.1"/>
    <property type="molecule type" value="Genomic_DNA"/>
</dbReference>
<proteinExistence type="predicted"/>
<evidence type="ECO:0000313" key="3">
    <source>
        <dbReference type="Proteomes" id="UP000198688"/>
    </source>
</evidence>
<evidence type="ECO:0000313" key="2">
    <source>
        <dbReference type="EMBL" id="SDT78062.1"/>
    </source>
</evidence>
<feature type="transmembrane region" description="Helical" evidence="1">
    <location>
        <begin position="47"/>
        <end position="68"/>
    </location>
</feature>
<keyword evidence="1" id="KW-0812">Transmembrane</keyword>
<keyword evidence="1" id="KW-1133">Transmembrane helix</keyword>
<dbReference type="InterPro" id="IPR021443">
    <property type="entry name" value="DUF3093"/>
</dbReference>
<protein>
    <recommendedName>
        <fullName evidence="4">DUF3093 domain-containing protein</fullName>
    </recommendedName>
</protein>
<sequence length="166" mass="17996">MTPESPARTVAAHQERLSLPWWAWPASLGTSAVLATELMLATPELPIWLPYAVLLPLSLLILAPLGRLRIEVTPDEFRVDDARLPVEFISGVVALDAAGKREVLGVGAHPLAFVVQKSTIGTAVQVLLDDPADPTPFWVVSTRQPVELATALLEVSRRARAERTVP</sequence>
<dbReference type="AlphaFoldDB" id="A0A1H2D6H3"/>
<feature type="transmembrane region" description="Helical" evidence="1">
    <location>
        <begin position="21"/>
        <end position="41"/>
    </location>
</feature>
<accession>A0A1H2D6H3</accession>
<reference evidence="2 3" key="1">
    <citation type="submission" date="2016-10" db="EMBL/GenBank/DDBJ databases">
        <authorList>
            <person name="de Groot N.N."/>
        </authorList>
    </citation>
    <scope>NUCLEOTIDE SEQUENCE [LARGE SCALE GENOMIC DNA]</scope>
    <source>
        <strain evidence="2 3">DSM 43941</strain>
    </source>
</reference>
<dbReference type="STRING" id="113562.SAMN04489716_8214"/>
<organism evidence="2 3">
    <name type="scientific">Actinoplanes derwentensis</name>
    <dbReference type="NCBI Taxonomy" id="113562"/>
    <lineage>
        <taxon>Bacteria</taxon>
        <taxon>Bacillati</taxon>
        <taxon>Actinomycetota</taxon>
        <taxon>Actinomycetes</taxon>
        <taxon>Micromonosporales</taxon>
        <taxon>Micromonosporaceae</taxon>
        <taxon>Actinoplanes</taxon>
    </lineage>
</organism>
<evidence type="ECO:0008006" key="4">
    <source>
        <dbReference type="Google" id="ProtNLM"/>
    </source>
</evidence>
<keyword evidence="1" id="KW-0472">Membrane</keyword>
<dbReference type="OrthoDB" id="3217020at2"/>
<evidence type="ECO:0000256" key="1">
    <source>
        <dbReference type="SAM" id="Phobius"/>
    </source>
</evidence>
<name>A0A1H2D6H3_9ACTN</name>